<feature type="domain" description="Phospholipase/carboxylesterase/thioesterase" evidence="4">
    <location>
        <begin position="27"/>
        <end position="216"/>
    </location>
</feature>
<comment type="similarity">
    <text evidence="1">Belongs to the AB hydrolase superfamily. AB hydrolase 2 family.</text>
</comment>
<evidence type="ECO:0000313" key="7">
    <source>
        <dbReference type="Proteomes" id="UP000199289"/>
    </source>
</evidence>
<dbReference type="PANTHER" id="PTHR10655">
    <property type="entry name" value="LYSOPHOSPHOLIPASE-RELATED"/>
    <property type="match status" value="1"/>
</dbReference>
<evidence type="ECO:0000256" key="3">
    <source>
        <dbReference type="SAM" id="MobiDB-lite"/>
    </source>
</evidence>
<evidence type="ECO:0000259" key="4">
    <source>
        <dbReference type="Pfam" id="PF02230"/>
    </source>
</evidence>
<feature type="region of interest" description="Disordered" evidence="3">
    <location>
        <begin position="1"/>
        <end position="22"/>
    </location>
</feature>
<dbReference type="PANTHER" id="PTHR10655:SF17">
    <property type="entry name" value="LYSOPHOSPHOLIPASE-LIKE PROTEIN 1"/>
    <property type="match status" value="1"/>
</dbReference>
<dbReference type="AlphaFoldDB" id="A0A1H0YH84"/>
<evidence type="ECO:0000313" key="8">
    <source>
        <dbReference type="Proteomes" id="UP000255421"/>
    </source>
</evidence>
<dbReference type="Gene3D" id="3.40.50.1820">
    <property type="entry name" value="alpha/beta hydrolase"/>
    <property type="match status" value="1"/>
</dbReference>
<keyword evidence="8" id="KW-1185">Reference proteome</keyword>
<dbReference type="InterPro" id="IPR003140">
    <property type="entry name" value="PLipase/COase/thioEstase"/>
</dbReference>
<reference evidence="7" key="2">
    <citation type="submission" date="2016-10" db="EMBL/GenBank/DDBJ databases">
        <authorList>
            <person name="Varghese N."/>
            <person name="Submissions S."/>
        </authorList>
    </citation>
    <scope>NUCLEOTIDE SEQUENCE [LARGE SCALE GENOMIC DNA]</scope>
    <source>
        <strain evidence="7">CGMCC 1.12397</strain>
    </source>
</reference>
<reference evidence="5 8" key="3">
    <citation type="submission" date="2018-07" db="EMBL/GenBank/DDBJ databases">
        <title>Genome sequence of extremly halophilic archaeon Halopelagius longus strain BC12-B1.</title>
        <authorList>
            <person name="Zhang X."/>
        </authorList>
    </citation>
    <scope>NUCLEOTIDE SEQUENCE [LARGE SCALE GENOMIC DNA]</scope>
    <source>
        <strain evidence="5 8">BC12-B1</strain>
    </source>
</reference>
<name>A0A1H0YH84_9EURY</name>
<organism evidence="6 7">
    <name type="scientific">Halopelagius longus</name>
    <dbReference type="NCBI Taxonomy" id="1236180"/>
    <lineage>
        <taxon>Archaea</taxon>
        <taxon>Methanobacteriati</taxon>
        <taxon>Methanobacteriota</taxon>
        <taxon>Stenosarchaea group</taxon>
        <taxon>Halobacteria</taxon>
        <taxon>Halobacteriales</taxon>
        <taxon>Haloferacaceae</taxon>
    </lineage>
</organism>
<dbReference type="SUPFAM" id="SSF53474">
    <property type="entry name" value="alpha/beta-Hydrolases"/>
    <property type="match status" value="1"/>
</dbReference>
<dbReference type="RefSeq" id="WP_092532784.1">
    <property type="nucleotide sequence ID" value="NZ_FNKQ01000001.1"/>
</dbReference>
<dbReference type="InterPro" id="IPR050565">
    <property type="entry name" value="LYPA1-2/EST-like"/>
</dbReference>
<protein>
    <submittedName>
        <fullName evidence="5 6">Phospholipase</fullName>
    </submittedName>
</protein>
<dbReference type="EMBL" id="QQST01000001">
    <property type="protein sequence ID" value="RDI72494.1"/>
    <property type="molecule type" value="Genomic_DNA"/>
</dbReference>
<evidence type="ECO:0000313" key="5">
    <source>
        <dbReference type="EMBL" id="RDI72494.1"/>
    </source>
</evidence>
<reference evidence="6" key="1">
    <citation type="submission" date="2016-10" db="EMBL/GenBank/DDBJ databases">
        <authorList>
            <person name="de Groot N.N."/>
        </authorList>
    </citation>
    <scope>NUCLEOTIDE SEQUENCE [LARGE SCALE GENOMIC DNA]</scope>
    <source>
        <strain evidence="6">CGMCC 1.12397</strain>
    </source>
</reference>
<sequence>MADGNAGGSAADPHGDQPIRTAGESLDSADAAVVLVHGRGATARGMLQFAEEFHREGLAHVAPQAQRGTWYPNRFLAPIDANEPHLTSALGHVDSAVEMVEDAGIPAEKTLVVGFSQGACLSSEYVARNARRYGGLGVLAGGLIGPEGTPRDYDGSLDGTPVFLGVSDDDPHIPLERAEETVETLERMDADVTYELYEGLGHGIFPDEIEHVRELVAGVLDA</sequence>
<accession>A0A1H0YH84</accession>
<dbReference type="OrthoDB" id="203477at2157"/>
<evidence type="ECO:0000313" key="6">
    <source>
        <dbReference type="EMBL" id="SDQ14599.1"/>
    </source>
</evidence>
<dbReference type="EMBL" id="FNKQ01000001">
    <property type="protein sequence ID" value="SDQ14599.1"/>
    <property type="molecule type" value="Genomic_DNA"/>
</dbReference>
<keyword evidence="2" id="KW-0378">Hydrolase</keyword>
<dbReference type="InterPro" id="IPR029058">
    <property type="entry name" value="AB_hydrolase_fold"/>
</dbReference>
<proteinExistence type="inferred from homology"/>
<dbReference type="Proteomes" id="UP000255421">
    <property type="component" value="Unassembled WGS sequence"/>
</dbReference>
<gene>
    <name evidence="5" type="ORF">DWB78_12620</name>
    <name evidence="6" type="ORF">SAMN05216278_0638</name>
</gene>
<evidence type="ECO:0000256" key="1">
    <source>
        <dbReference type="ARBA" id="ARBA00006499"/>
    </source>
</evidence>
<dbReference type="Proteomes" id="UP000199289">
    <property type="component" value="Unassembled WGS sequence"/>
</dbReference>
<dbReference type="Pfam" id="PF02230">
    <property type="entry name" value="Abhydrolase_2"/>
    <property type="match status" value="1"/>
</dbReference>
<evidence type="ECO:0000256" key="2">
    <source>
        <dbReference type="ARBA" id="ARBA00022801"/>
    </source>
</evidence>
<dbReference type="GO" id="GO:0016787">
    <property type="term" value="F:hydrolase activity"/>
    <property type="evidence" value="ECO:0007669"/>
    <property type="project" value="UniProtKB-KW"/>
</dbReference>